<evidence type="ECO:0000256" key="3">
    <source>
        <dbReference type="ARBA" id="ARBA00022475"/>
    </source>
</evidence>
<evidence type="ECO:0000256" key="2">
    <source>
        <dbReference type="ARBA" id="ARBA00022448"/>
    </source>
</evidence>
<dbReference type="SMART" id="SM00563">
    <property type="entry name" value="PlsC"/>
    <property type="match status" value="1"/>
</dbReference>
<dbReference type="SUPFAM" id="SSF103473">
    <property type="entry name" value="MFS general substrate transporter"/>
    <property type="match status" value="1"/>
</dbReference>
<keyword evidence="6 7" id="KW-0472">Membrane</keyword>
<organism evidence="9 10">
    <name type="scientific">Halopseudomonas salina</name>
    <dbReference type="NCBI Taxonomy" id="1323744"/>
    <lineage>
        <taxon>Bacteria</taxon>
        <taxon>Pseudomonadati</taxon>
        <taxon>Pseudomonadota</taxon>
        <taxon>Gammaproteobacteria</taxon>
        <taxon>Pseudomonadales</taxon>
        <taxon>Pseudomonadaceae</taxon>
        <taxon>Halopseudomonas</taxon>
    </lineage>
</organism>
<comment type="subcellular location">
    <subcellularLocation>
        <location evidence="1">Cell membrane</location>
        <topology evidence="1">Multi-pass membrane protein</topology>
    </subcellularLocation>
</comment>
<feature type="transmembrane region" description="Helical" evidence="7">
    <location>
        <begin position="413"/>
        <end position="439"/>
    </location>
</feature>
<evidence type="ECO:0000256" key="1">
    <source>
        <dbReference type="ARBA" id="ARBA00004651"/>
    </source>
</evidence>
<dbReference type="PANTHER" id="PTHR43266:SF2">
    <property type="entry name" value="MAJOR FACILITATOR SUPERFAMILY (MFS) PROFILE DOMAIN-CONTAINING PROTEIN"/>
    <property type="match status" value="1"/>
</dbReference>
<dbReference type="SUPFAM" id="SSF69593">
    <property type="entry name" value="Glycerol-3-phosphate (1)-acyltransferase"/>
    <property type="match status" value="1"/>
</dbReference>
<sequence length="665" mass="73378">MPGRSLFIDRPGYAQPYPDVPLFRYAAIQQEGQAQKDRARMSQQSQFSLLEKRRFLPFFLTQFFGAFNDNVFKQALILAILFKITVLADRDVLINLSAMLFILPFFLFSALGGQFGEKFAKDSLIRMIKLGEIGIMLVGAAGLWLGSLPLLLAVLFAMGTQSALFGPVKYSILPQHLHPDELIGGNALVEMGTFLAILGGTLYAGLLMSREAWAGWVAGSVLVLAALGFATSFWIPRAHAAMPELKIDWNIFRHSWAILHLGLVQQVPSVSRSLLGNSWFWFLGATYLTQIPAFAKDYLHGDESVVTLILTVFSVGIATGSLLCERMSGRKVEIGLVPFGSLGLTVFGLLLWWGSSAVPAAHDTYGWLQLMALPSAWWIMGCILGIGVFGGLYIVPLYALIQSRTSENERARVIAANNILNALLMVLSAIIAIVLLTVAELSIPQLFLVISLMNVAVSAYIYSIVPEFGMRFLIWLLGHSLYRVEHQNLQAIPEEGPCLLICNHVSFVDAMLIGGAVRRPVRFVMYHRIYDLPVLNFVFRTAGAVPIAPRDENAEIYEAAFQRIGAYLDAGEVVCIFPEGKLTTDGEINAFRNGMARVLEHNPVPVVPMALRGLWGSFFSRHPHKGFCRRFWSRVCLVAGDPVPADQVTAQLMESRVAELRGDAA</sequence>
<dbReference type="Pfam" id="PF07690">
    <property type="entry name" value="MFS_1"/>
    <property type="match status" value="1"/>
</dbReference>
<accession>A0ABQ1NZV4</accession>
<keyword evidence="5 7" id="KW-1133">Transmembrane helix</keyword>
<dbReference type="CDD" id="cd07989">
    <property type="entry name" value="LPLAT_AGPAT-like"/>
    <property type="match status" value="1"/>
</dbReference>
<proteinExistence type="predicted"/>
<comment type="caution">
    <text evidence="9">The sequence shown here is derived from an EMBL/GenBank/DDBJ whole genome shotgun (WGS) entry which is preliminary data.</text>
</comment>
<dbReference type="Gene3D" id="1.20.1250.20">
    <property type="entry name" value="MFS general substrate transporter like domains"/>
    <property type="match status" value="1"/>
</dbReference>
<dbReference type="CDD" id="cd06173">
    <property type="entry name" value="MFS_MefA_like"/>
    <property type="match status" value="1"/>
</dbReference>
<keyword evidence="10" id="KW-1185">Reference proteome</keyword>
<feature type="transmembrane region" description="Helical" evidence="7">
    <location>
        <begin position="375"/>
        <end position="401"/>
    </location>
</feature>
<evidence type="ECO:0000256" key="6">
    <source>
        <dbReference type="ARBA" id="ARBA00023136"/>
    </source>
</evidence>
<feature type="transmembrane region" description="Helical" evidence="7">
    <location>
        <begin position="133"/>
        <end position="158"/>
    </location>
</feature>
<dbReference type="PANTHER" id="PTHR43266">
    <property type="entry name" value="MACROLIDE-EFFLUX PROTEIN"/>
    <property type="match status" value="1"/>
</dbReference>
<evidence type="ECO:0000313" key="10">
    <source>
        <dbReference type="Proteomes" id="UP000638188"/>
    </source>
</evidence>
<keyword evidence="3" id="KW-1003">Cell membrane</keyword>
<dbReference type="InterPro" id="IPR036259">
    <property type="entry name" value="MFS_trans_sf"/>
</dbReference>
<evidence type="ECO:0000259" key="8">
    <source>
        <dbReference type="SMART" id="SM00563"/>
    </source>
</evidence>
<feature type="transmembrane region" description="Helical" evidence="7">
    <location>
        <begin position="92"/>
        <end position="112"/>
    </location>
</feature>
<feature type="domain" description="Phospholipid/glycerol acyltransferase" evidence="8">
    <location>
        <begin position="498"/>
        <end position="614"/>
    </location>
</feature>
<dbReference type="InterPro" id="IPR011701">
    <property type="entry name" value="MFS"/>
</dbReference>
<keyword evidence="2" id="KW-0813">Transport</keyword>
<evidence type="ECO:0000256" key="7">
    <source>
        <dbReference type="SAM" id="Phobius"/>
    </source>
</evidence>
<dbReference type="InterPro" id="IPR002123">
    <property type="entry name" value="Plipid/glycerol_acylTrfase"/>
</dbReference>
<name>A0ABQ1NZV4_9GAMM</name>
<reference evidence="10" key="1">
    <citation type="journal article" date="2019" name="Int. J. Syst. Evol. Microbiol.">
        <title>The Global Catalogue of Microorganisms (GCM) 10K type strain sequencing project: providing services to taxonomists for standard genome sequencing and annotation.</title>
        <authorList>
            <consortium name="The Broad Institute Genomics Platform"/>
            <consortium name="The Broad Institute Genome Sequencing Center for Infectious Disease"/>
            <person name="Wu L."/>
            <person name="Ma J."/>
        </authorList>
    </citation>
    <scope>NUCLEOTIDE SEQUENCE [LARGE SCALE GENOMIC DNA]</scope>
    <source>
        <strain evidence="10">CGMCC 1.12482</strain>
    </source>
</reference>
<feature type="transmembrane region" description="Helical" evidence="7">
    <location>
        <begin position="187"/>
        <end position="206"/>
    </location>
</feature>
<feature type="transmembrane region" description="Helical" evidence="7">
    <location>
        <begin position="305"/>
        <end position="324"/>
    </location>
</feature>
<feature type="transmembrane region" description="Helical" evidence="7">
    <location>
        <begin position="213"/>
        <end position="235"/>
    </location>
</feature>
<feature type="transmembrane region" description="Helical" evidence="7">
    <location>
        <begin position="445"/>
        <end position="465"/>
    </location>
</feature>
<evidence type="ECO:0000256" key="5">
    <source>
        <dbReference type="ARBA" id="ARBA00022989"/>
    </source>
</evidence>
<protein>
    <submittedName>
        <fullName evidence="9">MFS transporter</fullName>
    </submittedName>
</protein>
<dbReference type="Pfam" id="PF01553">
    <property type="entry name" value="Acyltransferase"/>
    <property type="match status" value="1"/>
</dbReference>
<evidence type="ECO:0000256" key="4">
    <source>
        <dbReference type="ARBA" id="ARBA00022692"/>
    </source>
</evidence>
<evidence type="ECO:0000313" key="9">
    <source>
        <dbReference type="EMBL" id="GGC88440.1"/>
    </source>
</evidence>
<feature type="transmembrane region" description="Helical" evidence="7">
    <location>
        <begin position="336"/>
        <end position="355"/>
    </location>
</feature>
<keyword evidence="4 7" id="KW-0812">Transmembrane</keyword>
<dbReference type="Proteomes" id="UP000638188">
    <property type="component" value="Unassembled WGS sequence"/>
</dbReference>
<dbReference type="EMBL" id="BMFF01000001">
    <property type="protein sequence ID" value="GGC88440.1"/>
    <property type="molecule type" value="Genomic_DNA"/>
</dbReference>
<gene>
    <name evidence="9" type="ORF">GCM10007418_05170</name>
</gene>